<reference evidence="4 5" key="1">
    <citation type="submission" date="2016-11" db="EMBL/GenBank/DDBJ databases">
        <authorList>
            <person name="Varghese N."/>
            <person name="Submissions S."/>
        </authorList>
    </citation>
    <scope>NUCLEOTIDE SEQUENCE [LARGE SCALE GENOMIC DNA]</scope>
    <source>
        <strain evidence="4 5">DSM 29620</strain>
    </source>
</reference>
<gene>
    <name evidence="4" type="ORF">SAMN05444142_101606</name>
</gene>
<dbReference type="SUPFAM" id="SSF55729">
    <property type="entry name" value="Acyl-CoA N-acyltransferases (Nat)"/>
    <property type="match status" value="1"/>
</dbReference>
<evidence type="ECO:0000259" key="3">
    <source>
        <dbReference type="PROSITE" id="PS51186"/>
    </source>
</evidence>
<dbReference type="Proteomes" id="UP000324252">
    <property type="component" value="Unassembled WGS sequence"/>
</dbReference>
<dbReference type="RefSeq" id="WP_149786513.1">
    <property type="nucleotide sequence ID" value="NZ_FNIO01000001.1"/>
</dbReference>
<dbReference type="PANTHER" id="PTHR43877">
    <property type="entry name" value="AMINOALKYLPHOSPHONATE N-ACETYLTRANSFERASE-RELATED-RELATED"/>
    <property type="match status" value="1"/>
</dbReference>
<dbReference type="Pfam" id="PF00583">
    <property type="entry name" value="Acetyltransf_1"/>
    <property type="match status" value="1"/>
</dbReference>
<keyword evidence="2" id="KW-0012">Acyltransferase</keyword>
<dbReference type="PROSITE" id="PS51186">
    <property type="entry name" value="GNAT"/>
    <property type="match status" value="1"/>
</dbReference>
<dbReference type="AlphaFoldDB" id="A0A1H0BL08"/>
<dbReference type="InterPro" id="IPR000182">
    <property type="entry name" value="GNAT_dom"/>
</dbReference>
<accession>A0A1H0BL08</accession>
<dbReference type="GO" id="GO:0016747">
    <property type="term" value="F:acyltransferase activity, transferring groups other than amino-acyl groups"/>
    <property type="evidence" value="ECO:0007669"/>
    <property type="project" value="InterPro"/>
</dbReference>
<feature type="domain" description="N-acetyltransferase" evidence="3">
    <location>
        <begin position="1"/>
        <end position="159"/>
    </location>
</feature>
<evidence type="ECO:0000256" key="2">
    <source>
        <dbReference type="ARBA" id="ARBA00023315"/>
    </source>
</evidence>
<dbReference type="InterPro" id="IPR016181">
    <property type="entry name" value="Acyl_CoA_acyltransferase"/>
</dbReference>
<evidence type="ECO:0000256" key="1">
    <source>
        <dbReference type="ARBA" id="ARBA00022679"/>
    </source>
</evidence>
<keyword evidence="1 4" id="KW-0808">Transferase</keyword>
<evidence type="ECO:0000313" key="5">
    <source>
        <dbReference type="Proteomes" id="UP000324252"/>
    </source>
</evidence>
<name>A0A1H0BL08_9RHOB</name>
<dbReference type="InterPro" id="IPR050832">
    <property type="entry name" value="Bact_Acetyltransf"/>
</dbReference>
<dbReference type="OrthoDB" id="5459937at2"/>
<organism evidence="4 5">
    <name type="scientific">Lutimaribacter pacificus</name>
    <dbReference type="NCBI Taxonomy" id="391948"/>
    <lineage>
        <taxon>Bacteria</taxon>
        <taxon>Pseudomonadati</taxon>
        <taxon>Pseudomonadota</taxon>
        <taxon>Alphaproteobacteria</taxon>
        <taxon>Rhodobacterales</taxon>
        <taxon>Roseobacteraceae</taxon>
        <taxon>Lutimaribacter</taxon>
    </lineage>
</organism>
<protein>
    <submittedName>
        <fullName evidence="4">Phosphinothricin acetyltransferase</fullName>
    </submittedName>
</protein>
<evidence type="ECO:0000313" key="4">
    <source>
        <dbReference type="EMBL" id="SHJ54957.1"/>
    </source>
</evidence>
<keyword evidence="5" id="KW-1185">Reference proteome</keyword>
<sequence length="159" mass="17077">MTIRPARATDAQAIAAIWNPMIRDTAITFTTAEKTEAGLQADIAARDGAFWVADEGGHVLGFATYAQFRGGPGYARTMEHTVILSPLAHGRGIGRALMTALCDHAKGQGVHSMWAGVSAENPAAVAFHARIGFAEVARLPEVGFKFGRWMDLILMQKIL</sequence>
<proteinExistence type="predicted"/>
<dbReference type="Gene3D" id="3.40.630.30">
    <property type="match status" value="1"/>
</dbReference>
<dbReference type="EMBL" id="FQZZ01000001">
    <property type="protein sequence ID" value="SHJ54957.1"/>
    <property type="molecule type" value="Genomic_DNA"/>
</dbReference>
<dbReference type="CDD" id="cd04301">
    <property type="entry name" value="NAT_SF"/>
    <property type="match status" value="1"/>
</dbReference>